<dbReference type="PROSITE" id="PS50102">
    <property type="entry name" value="RRM"/>
    <property type="match status" value="2"/>
</dbReference>
<keyword evidence="9" id="KW-1185">Reference proteome</keyword>
<dbReference type="SMART" id="SM00360">
    <property type="entry name" value="RRM"/>
    <property type="match status" value="1"/>
</dbReference>
<dbReference type="GO" id="GO:0005634">
    <property type="term" value="C:nucleus"/>
    <property type="evidence" value="ECO:0007669"/>
    <property type="project" value="UniProtKB-SubCell"/>
</dbReference>
<evidence type="ECO:0000256" key="1">
    <source>
        <dbReference type="ARBA" id="ARBA00004123"/>
    </source>
</evidence>
<dbReference type="InterPro" id="IPR012677">
    <property type="entry name" value="Nucleotide-bd_a/b_plait_sf"/>
</dbReference>
<evidence type="ECO:0000313" key="9">
    <source>
        <dbReference type="Proteomes" id="UP000683000"/>
    </source>
</evidence>
<dbReference type="EMBL" id="JAGFBS010000019">
    <property type="protein sequence ID" value="KAG6374078.1"/>
    <property type="molecule type" value="Genomic_DNA"/>
</dbReference>
<dbReference type="Gene3D" id="3.30.70.330">
    <property type="match status" value="2"/>
</dbReference>
<evidence type="ECO:0000256" key="5">
    <source>
        <dbReference type="ARBA" id="ARBA00023242"/>
    </source>
</evidence>
<dbReference type="InterPro" id="IPR000504">
    <property type="entry name" value="RRM_dom"/>
</dbReference>
<protein>
    <recommendedName>
        <fullName evidence="7">RRM domain-containing protein</fullName>
    </recommendedName>
</protein>
<comment type="caution">
    <text evidence="8">The sequence shown here is derived from an EMBL/GenBank/DDBJ whole genome shotgun (WGS) entry which is preliminary data.</text>
</comment>
<comment type="subcellular location">
    <subcellularLocation>
        <location evidence="1">Nucleus</location>
    </subcellularLocation>
</comment>
<dbReference type="SUPFAM" id="SSF54928">
    <property type="entry name" value="RNA-binding domain, RBD"/>
    <property type="match status" value="1"/>
</dbReference>
<feature type="domain" description="RRM" evidence="7">
    <location>
        <begin position="72"/>
        <end position="151"/>
    </location>
</feature>
<gene>
    <name evidence="8" type="ORF">JVT61DRAFT_4720</name>
</gene>
<dbReference type="GO" id="GO:0006397">
    <property type="term" value="P:mRNA processing"/>
    <property type="evidence" value="ECO:0007669"/>
    <property type="project" value="UniProtKB-KW"/>
</dbReference>
<dbReference type="InterPro" id="IPR051106">
    <property type="entry name" value="RNA-bind/splicing_reg"/>
</dbReference>
<dbReference type="GO" id="GO:0008380">
    <property type="term" value="P:RNA splicing"/>
    <property type="evidence" value="ECO:0007669"/>
    <property type="project" value="UniProtKB-KW"/>
</dbReference>
<feature type="domain" description="RRM" evidence="7">
    <location>
        <begin position="163"/>
        <end position="234"/>
    </location>
</feature>
<keyword evidence="2" id="KW-0507">mRNA processing</keyword>
<dbReference type="PANTHER" id="PTHR48028:SF4">
    <property type="entry name" value="SC35-LIKE SPLICING FACTOR"/>
    <property type="match status" value="1"/>
</dbReference>
<dbReference type="OrthoDB" id="439808at2759"/>
<organism evidence="8 9">
    <name type="scientific">Boletus reticuloceps</name>
    <dbReference type="NCBI Taxonomy" id="495285"/>
    <lineage>
        <taxon>Eukaryota</taxon>
        <taxon>Fungi</taxon>
        <taxon>Dikarya</taxon>
        <taxon>Basidiomycota</taxon>
        <taxon>Agaricomycotina</taxon>
        <taxon>Agaricomycetes</taxon>
        <taxon>Agaricomycetidae</taxon>
        <taxon>Boletales</taxon>
        <taxon>Boletineae</taxon>
        <taxon>Boletaceae</taxon>
        <taxon>Boletoideae</taxon>
        <taxon>Boletus</taxon>
    </lineage>
</organism>
<proteinExistence type="predicted"/>
<evidence type="ECO:0000256" key="4">
    <source>
        <dbReference type="ARBA" id="ARBA00023187"/>
    </source>
</evidence>
<accession>A0A8I3A6Z9</accession>
<dbReference type="Proteomes" id="UP000683000">
    <property type="component" value="Unassembled WGS sequence"/>
</dbReference>
<keyword evidence="5" id="KW-0539">Nucleus</keyword>
<dbReference type="InterPro" id="IPR035979">
    <property type="entry name" value="RBD_domain_sf"/>
</dbReference>
<evidence type="ECO:0000256" key="3">
    <source>
        <dbReference type="ARBA" id="ARBA00022884"/>
    </source>
</evidence>
<evidence type="ECO:0000259" key="7">
    <source>
        <dbReference type="PROSITE" id="PS50102"/>
    </source>
</evidence>
<reference evidence="8" key="1">
    <citation type="submission" date="2021-03" db="EMBL/GenBank/DDBJ databases">
        <title>Evolutionary innovations through gain and loss of genes in the ectomycorrhizal Boletales.</title>
        <authorList>
            <person name="Wu G."/>
            <person name="Miyauchi S."/>
            <person name="Morin E."/>
            <person name="Yang Z.-L."/>
            <person name="Xu J."/>
            <person name="Martin F.M."/>
        </authorList>
    </citation>
    <scope>NUCLEOTIDE SEQUENCE</scope>
    <source>
        <strain evidence="8">BR01</strain>
    </source>
</reference>
<dbReference type="PANTHER" id="PTHR48028">
    <property type="entry name" value="GLYCINE-RICH RNA-BINDING PROTEIN RZ1A"/>
    <property type="match status" value="1"/>
</dbReference>
<keyword evidence="4" id="KW-0508">mRNA splicing</keyword>
<evidence type="ECO:0000256" key="6">
    <source>
        <dbReference type="PROSITE-ProRule" id="PRU00176"/>
    </source>
</evidence>
<evidence type="ECO:0000256" key="2">
    <source>
        <dbReference type="ARBA" id="ARBA00022664"/>
    </source>
</evidence>
<sequence>MLPRSLLAHSSPLRLSAALTTRVCSRPLSIWRLPHAARYAVPSCANLRRFSAAPAFRTENGDDQRVSHAPSGTCYIANIPYEVTAEQLKDAFSDLGKVMSVRLLSSGEGRSRGIGFVQFESVEGAVNFVEMHAADPIFVLDRKIFVEHAQKTGNVRRRVEPSDTLMVPEFQGTSEAEVQPLFGSYADDILAVRFDKKEPWRNAFIQFRDVDIATEAMEAFRNQNEDIQIRYARQRQPPANKYSLTSRLSHFRAE</sequence>
<dbReference type="Pfam" id="PF00076">
    <property type="entry name" value="RRM_1"/>
    <property type="match status" value="1"/>
</dbReference>
<dbReference type="AlphaFoldDB" id="A0A8I3A6Z9"/>
<evidence type="ECO:0000313" key="8">
    <source>
        <dbReference type="EMBL" id="KAG6374078.1"/>
    </source>
</evidence>
<keyword evidence="3 6" id="KW-0694">RNA-binding</keyword>
<dbReference type="GO" id="GO:0003723">
    <property type="term" value="F:RNA binding"/>
    <property type="evidence" value="ECO:0007669"/>
    <property type="project" value="UniProtKB-UniRule"/>
</dbReference>
<name>A0A8I3A6Z9_9AGAM</name>